<keyword evidence="8" id="KW-1278">Translocase</keyword>
<gene>
    <name evidence="11" type="ORF">DES36_11426</name>
</gene>
<evidence type="ECO:0000259" key="10">
    <source>
        <dbReference type="PROSITE" id="PS50893"/>
    </source>
</evidence>
<dbReference type="EMBL" id="QNRX01000014">
    <property type="protein sequence ID" value="RBP61344.1"/>
    <property type="molecule type" value="Genomic_DNA"/>
</dbReference>
<dbReference type="GO" id="GO:0005886">
    <property type="term" value="C:plasma membrane"/>
    <property type="evidence" value="ECO:0007669"/>
    <property type="project" value="UniProtKB-SubCell"/>
</dbReference>
<reference evidence="11 12" key="1">
    <citation type="submission" date="2018-06" db="EMBL/GenBank/DDBJ databases">
        <title>Genomic Encyclopedia of Type Strains, Phase IV (KMG-IV): sequencing the most valuable type-strain genomes for metagenomic binning, comparative biology and taxonomic classification.</title>
        <authorList>
            <person name="Goeker M."/>
        </authorList>
    </citation>
    <scope>NUCLEOTIDE SEQUENCE [LARGE SCALE GENOMIC DNA]</scope>
    <source>
        <strain evidence="11 12">DSM 22112</strain>
    </source>
</reference>
<feature type="domain" description="ABC transporter" evidence="10">
    <location>
        <begin position="258"/>
        <end position="506"/>
    </location>
</feature>
<dbReference type="InterPro" id="IPR003439">
    <property type="entry name" value="ABC_transporter-like_ATP-bd"/>
</dbReference>
<dbReference type="SMART" id="SM00382">
    <property type="entry name" value="AAA"/>
    <property type="match status" value="2"/>
</dbReference>
<dbReference type="GO" id="GO:0005524">
    <property type="term" value="F:ATP binding"/>
    <property type="evidence" value="ECO:0007669"/>
    <property type="project" value="UniProtKB-KW"/>
</dbReference>
<keyword evidence="6" id="KW-0547">Nucleotide-binding</keyword>
<keyword evidence="9" id="KW-0472">Membrane</keyword>
<dbReference type="PROSITE" id="PS50893">
    <property type="entry name" value="ABC_TRANSPORTER_2"/>
    <property type="match status" value="2"/>
</dbReference>
<dbReference type="InterPro" id="IPR017871">
    <property type="entry name" value="ABC_transporter-like_CS"/>
</dbReference>
<keyword evidence="4" id="KW-0762">Sugar transport</keyword>
<dbReference type="InterPro" id="IPR003593">
    <property type="entry name" value="AAA+_ATPase"/>
</dbReference>
<dbReference type="Proteomes" id="UP000253490">
    <property type="component" value="Unassembled WGS sequence"/>
</dbReference>
<dbReference type="SUPFAM" id="SSF52540">
    <property type="entry name" value="P-loop containing nucleoside triphosphate hydrolases"/>
    <property type="match status" value="2"/>
</dbReference>
<evidence type="ECO:0000256" key="2">
    <source>
        <dbReference type="ARBA" id="ARBA00022448"/>
    </source>
</evidence>
<dbReference type="Gene3D" id="3.40.50.300">
    <property type="entry name" value="P-loop containing nucleotide triphosphate hydrolases"/>
    <property type="match status" value="2"/>
</dbReference>
<organism evidence="11 12">
    <name type="scientific">Alkalibaculum bacchi</name>
    <dbReference type="NCBI Taxonomy" id="645887"/>
    <lineage>
        <taxon>Bacteria</taxon>
        <taxon>Bacillati</taxon>
        <taxon>Bacillota</taxon>
        <taxon>Clostridia</taxon>
        <taxon>Eubacteriales</taxon>
        <taxon>Eubacteriaceae</taxon>
        <taxon>Alkalibaculum</taxon>
    </lineage>
</organism>
<dbReference type="AlphaFoldDB" id="A0A366I464"/>
<keyword evidence="5" id="KW-0677">Repeat</keyword>
<feature type="domain" description="ABC transporter" evidence="10">
    <location>
        <begin position="5"/>
        <end position="244"/>
    </location>
</feature>
<evidence type="ECO:0000313" key="12">
    <source>
        <dbReference type="Proteomes" id="UP000253490"/>
    </source>
</evidence>
<evidence type="ECO:0000256" key="4">
    <source>
        <dbReference type="ARBA" id="ARBA00022597"/>
    </source>
</evidence>
<dbReference type="PANTHER" id="PTHR43790:SF3">
    <property type="entry name" value="D-ALLOSE IMPORT ATP-BINDING PROTEIN ALSA-RELATED"/>
    <property type="match status" value="1"/>
</dbReference>
<evidence type="ECO:0000256" key="8">
    <source>
        <dbReference type="ARBA" id="ARBA00022967"/>
    </source>
</evidence>
<dbReference type="InterPro" id="IPR050107">
    <property type="entry name" value="ABC_carbohydrate_import_ATPase"/>
</dbReference>
<keyword evidence="2" id="KW-0813">Transport</keyword>
<evidence type="ECO:0000256" key="6">
    <source>
        <dbReference type="ARBA" id="ARBA00022741"/>
    </source>
</evidence>
<evidence type="ECO:0000256" key="9">
    <source>
        <dbReference type="ARBA" id="ARBA00023136"/>
    </source>
</evidence>
<proteinExistence type="predicted"/>
<dbReference type="OrthoDB" id="9771863at2"/>
<evidence type="ECO:0000256" key="1">
    <source>
        <dbReference type="ARBA" id="ARBA00004202"/>
    </source>
</evidence>
<evidence type="ECO:0000256" key="7">
    <source>
        <dbReference type="ARBA" id="ARBA00022840"/>
    </source>
</evidence>
<dbReference type="CDD" id="cd03216">
    <property type="entry name" value="ABC_Carb_Monos_I"/>
    <property type="match status" value="1"/>
</dbReference>
<accession>A0A366I464</accession>
<evidence type="ECO:0000313" key="11">
    <source>
        <dbReference type="EMBL" id="RBP61344.1"/>
    </source>
</evidence>
<dbReference type="GO" id="GO:0016887">
    <property type="term" value="F:ATP hydrolysis activity"/>
    <property type="evidence" value="ECO:0007669"/>
    <property type="project" value="InterPro"/>
</dbReference>
<dbReference type="CDD" id="cd03215">
    <property type="entry name" value="ABC_Carb_Monos_II"/>
    <property type="match status" value="1"/>
</dbReference>
<comment type="caution">
    <text evidence="11">The sequence shown here is derived from an EMBL/GenBank/DDBJ whole genome shotgun (WGS) entry which is preliminary data.</text>
</comment>
<keyword evidence="7 11" id="KW-0067">ATP-binding</keyword>
<dbReference type="PROSITE" id="PS00211">
    <property type="entry name" value="ABC_TRANSPORTER_1"/>
    <property type="match status" value="1"/>
</dbReference>
<dbReference type="InterPro" id="IPR027417">
    <property type="entry name" value="P-loop_NTPase"/>
</dbReference>
<keyword evidence="3" id="KW-1003">Cell membrane</keyword>
<evidence type="ECO:0000256" key="3">
    <source>
        <dbReference type="ARBA" id="ARBA00022475"/>
    </source>
</evidence>
<dbReference type="Pfam" id="PF00005">
    <property type="entry name" value="ABC_tran"/>
    <property type="match status" value="2"/>
</dbReference>
<dbReference type="PANTHER" id="PTHR43790">
    <property type="entry name" value="CARBOHYDRATE TRANSPORT ATP-BINDING PROTEIN MG119-RELATED"/>
    <property type="match status" value="1"/>
</dbReference>
<name>A0A366I464_9FIRM</name>
<dbReference type="FunFam" id="3.40.50.300:FF:000127">
    <property type="entry name" value="Ribose import ATP-binding protein RbsA"/>
    <property type="match status" value="1"/>
</dbReference>
<dbReference type="RefSeq" id="WP_113921172.1">
    <property type="nucleotide sequence ID" value="NZ_CALNCS010000139.1"/>
</dbReference>
<evidence type="ECO:0000256" key="5">
    <source>
        <dbReference type="ARBA" id="ARBA00022737"/>
    </source>
</evidence>
<protein>
    <submittedName>
        <fullName evidence="11">Allose ABC transporter ATP-binding protein</fullName>
    </submittedName>
</protein>
<keyword evidence="12" id="KW-1185">Reference proteome</keyword>
<sequence>MHTLVEMKNITKKFPGVIALNNISFTIEAGEVHILLGENGAGKSTLMKILSGVYEPTEGEIIIEGKSFNRLTPKESLANGISIIYQELSVIGELTIYENIFLGKLATKKVLNIDIVDYDYMKKRTKEVLEQLGLKKDPETLVKDLSISEKQIVEIAKAIAFNAKVIIMDEPTSSLTNEEVDRLFIIIRKLKSEGKGIVYISHKMNELKQIGDRVSVLKDGTYVGVRDVHKIEIDELIKMMVGREVKDSYVSKRPRCELMSNKIFEAKNITRKDKKIKDISFEVYEGEVLGFAGLVGSGRTELMEAIFGIAPIEAGEIYLKNKKIDNKGSFKAIKQGIGLLTENRRETGFFHNFSIEQNVTFIKNIKNAGLGGVSGLLDNKDDYKDAEEQKETFNIKCRSVKQNITDLSGGNQQKVIIGKWIASKAEMLIFDEPTKGIDIGSKSEIYRIMRNLADNGKAVVMVSSELPELLSVCDRIAVFCNGEIKTIFTSDEASEEVILKAATGND</sequence>
<comment type="subcellular location">
    <subcellularLocation>
        <location evidence="1">Cell membrane</location>
        <topology evidence="1">Peripheral membrane protein</topology>
    </subcellularLocation>
</comment>